<name>A0ABW2MNL6_9FLAO</name>
<feature type="domain" description="OmpA-like" evidence="6">
    <location>
        <begin position="511"/>
        <end position="629"/>
    </location>
</feature>
<evidence type="ECO:0000313" key="8">
    <source>
        <dbReference type="Proteomes" id="UP001596415"/>
    </source>
</evidence>
<feature type="signal peptide" evidence="5">
    <location>
        <begin position="1"/>
        <end position="20"/>
    </location>
</feature>
<dbReference type="Pfam" id="PF00691">
    <property type="entry name" value="OmpA"/>
    <property type="match status" value="1"/>
</dbReference>
<dbReference type="PANTHER" id="PTHR30329">
    <property type="entry name" value="STATOR ELEMENT OF FLAGELLAR MOTOR COMPLEX"/>
    <property type="match status" value="1"/>
</dbReference>
<dbReference type="PROSITE" id="PS51123">
    <property type="entry name" value="OMPA_2"/>
    <property type="match status" value="1"/>
</dbReference>
<evidence type="ECO:0000313" key="7">
    <source>
        <dbReference type="EMBL" id="MFC7356328.1"/>
    </source>
</evidence>
<comment type="subcellular location">
    <subcellularLocation>
        <location evidence="1">Cell outer membrane</location>
    </subcellularLocation>
</comment>
<feature type="chain" id="PRO_5045299714" evidence="5">
    <location>
        <begin position="21"/>
        <end position="629"/>
    </location>
</feature>
<dbReference type="PANTHER" id="PTHR30329:SF21">
    <property type="entry name" value="LIPOPROTEIN YIAD-RELATED"/>
    <property type="match status" value="1"/>
</dbReference>
<dbReference type="EMBL" id="JBHTBN010000001">
    <property type="protein sequence ID" value="MFC7356328.1"/>
    <property type="molecule type" value="Genomic_DNA"/>
</dbReference>
<dbReference type="PRINTS" id="PR01021">
    <property type="entry name" value="OMPADOMAIN"/>
</dbReference>
<dbReference type="Gene3D" id="2.60.40.1120">
    <property type="entry name" value="Carboxypeptidase-like, regulatory domain"/>
    <property type="match status" value="1"/>
</dbReference>
<dbReference type="Pfam" id="PF07676">
    <property type="entry name" value="PD40"/>
    <property type="match status" value="2"/>
</dbReference>
<evidence type="ECO:0000256" key="1">
    <source>
        <dbReference type="ARBA" id="ARBA00004442"/>
    </source>
</evidence>
<dbReference type="SUPFAM" id="SSF49464">
    <property type="entry name" value="Carboxypeptidase regulatory domain-like"/>
    <property type="match status" value="1"/>
</dbReference>
<comment type="caution">
    <text evidence="7">The sequence shown here is derived from an EMBL/GenBank/DDBJ whole genome shotgun (WGS) entry which is preliminary data.</text>
</comment>
<dbReference type="InterPro" id="IPR006664">
    <property type="entry name" value="OMP_bac"/>
</dbReference>
<keyword evidence="2 4" id="KW-0472">Membrane</keyword>
<evidence type="ECO:0000256" key="4">
    <source>
        <dbReference type="PROSITE-ProRule" id="PRU00473"/>
    </source>
</evidence>
<dbReference type="Gene3D" id="3.30.1330.60">
    <property type="entry name" value="OmpA-like domain"/>
    <property type="match status" value="1"/>
</dbReference>
<dbReference type="SUPFAM" id="SSF82171">
    <property type="entry name" value="DPP6 N-terminal domain-like"/>
    <property type="match status" value="1"/>
</dbReference>
<dbReference type="InterPro" id="IPR008969">
    <property type="entry name" value="CarboxyPept-like_regulatory"/>
</dbReference>
<evidence type="ECO:0000259" key="6">
    <source>
        <dbReference type="PROSITE" id="PS51123"/>
    </source>
</evidence>
<dbReference type="RefSeq" id="WP_380215961.1">
    <property type="nucleotide sequence ID" value="NZ_JBHTBN010000001.1"/>
</dbReference>
<dbReference type="SUPFAM" id="SSF103088">
    <property type="entry name" value="OmpA-like"/>
    <property type="match status" value="1"/>
</dbReference>
<organism evidence="7 8">
    <name type="scientific">Jejudonia soesokkakensis</name>
    <dbReference type="NCBI Taxonomy" id="1323432"/>
    <lineage>
        <taxon>Bacteria</taxon>
        <taxon>Pseudomonadati</taxon>
        <taxon>Bacteroidota</taxon>
        <taxon>Flavobacteriia</taxon>
        <taxon>Flavobacteriales</taxon>
        <taxon>Flavobacteriaceae</taxon>
        <taxon>Jejudonia</taxon>
    </lineage>
</organism>
<gene>
    <name evidence="7" type="ORF">ACFQO1_01405</name>
</gene>
<accession>A0ABW2MNL6</accession>
<sequence length="629" mass="70043">MKHLYIFLILIAFIAPSSFAQNSDTKKADQLYERLQYTDAIDAYEKLLKKGKGNRYVFERLANSYYYINDTKKAETYYKRVAKGRNVAPEILYNYAQSLKANGKFSEYNDAMQQFADASPNDSRAKEFLKNPNYVPQIVDGDPAFTAKGLDLVNSPYSEFGGTMVGKDFYFSSARNITRKTYGWDEQPFLDIYKAQDVGGTLKNVTLLDGEVNTKYHEGNVAISPDGKRMYFDRNDYYKGDYDKSANGINQINLYYAELVNNEWKDIQSVAFNSNEYSTGHPALSPDGSTLYFVSDMPGGKGLSDIYKVSISPEGVLGTPERLDDTINTEGKEVFPYMDSSGTLYFSSDGHMGMGLLDVFYAEANGNSFGEVKNMGKGVNSADDDFAIRYDPETKTGFVSSNRTGGKGSDDIYAITEVERPCQVTINVKVIDEYTNNPISGAAVALYDTNENKLTSGVTDANGMAVLLAACDVAHIVQGTATDYESNAEEVAAANDTEVTTNLSLRPIEAILQDDRVVLNPIYFDLDKHNIKPQAAFELDKLVAAMKKYPNLKIKVESHTDERASDAYNLELSNRRAQSTVQYVISKGIDRSRISGEGKGENFLAVDCNPCTEAQHQKNRRSEFIIVER</sequence>
<evidence type="ECO:0000256" key="2">
    <source>
        <dbReference type="ARBA" id="ARBA00023136"/>
    </source>
</evidence>
<dbReference type="CDD" id="cd07185">
    <property type="entry name" value="OmpA_C-like"/>
    <property type="match status" value="1"/>
</dbReference>
<dbReference type="Proteomes" id="UP001596415">
    <property type="component" value="Unassembled WGS sequence"/>
</dbReference>
<dbReference type="Gene3D" id="1.25.40.10">
    <property type="entry name" value="Tetratricopeptide repeat domain"/>
    <property type="match status" value="1"/>
</dbReference>
<dbReference type="InterPro" id="IPR011659">
    <property type="entry name" value="WD40"/>
</dbReference>
<protein>
    <submittedName>
        <fullName evidence="7">OmpA family protein</fullName>
    </submittedName>
</protein>
<dbReference type="SUPFAM" id="SSF48452">
    <property type="entry name" value="TPR-like"/>
    <property type="match status" value="1"/>
</dbReference>
<keyword evidence="8" id="KW-1185">Reference proteome</keyword>
<evidence type="ECO:0000256" key="3">
    <source>
        <dbReference type="ARBA" id="ARBA00023237"/>
    </source>
</evidence>
<evidence type="ECO:0000256" key="5">
    <source>
        <dbReference type="SAM" id="SignalP"/>
    </source>
</evidence>
<dbReference type="InterPro" id="IPR011990">
    <property type="entry name" value="TPR-like_helical_dom_sf"/>
</dbReference>
<reference evidence="8" key="1">
    <citation type="journal article" date="2019" name="Int. J. Syst. Evol. Microbiol.">
        <title>The Global Catalogue of Microorganisms (GCM) 10K type strain sequencing project: providing services to taxonomists for standard genome sequencing and annotation.</title>
        <authorList>
            <consortium name="The Broad Institute Genomics Platform"/>
            <consortium name="The Broad Institute Genome Sequencing Center for Infectious Disease"/>
            <person name="Wu L."/>
            <person name="Ma J."/>
        </authorList>
    </citation>
    <scope>NUCLEOTIDE SEQUENCE [LARGE SCALE GENOMIC DNA]</scope>
    <source>
        <strain evidence="8">CGMCC 1.16306</strain>
    </source>
</reference>
<dbReference type="InterPro" id="IPR036737">
    <property type="entry name" value="OmpA-like_sf"/>
</dbReference>
<dbReference type="InterPro" id="IPR050330">
    <property type="entry name" value="Bact_OuterMem_StrucFunc"/>
</dbReference>
<keyword evidence="3" id="KW-0998">Cell outer membrane</keyword>
<keyword evidence="5" id="KW-0732">Signal</keyword>
<proteinExistence type="predicted"/>
<dbReference type="Gene3D" id="2.120.10.30">
    <property type="entry name" value="TolB, C-terminal domain"/>
    <property type="match status" value="1"/>
</dbReference>
<dbReference type="InterPro" id="IPR011042">
    <property type="entry name" value="6-blade_b-propeller_TolB-like"/>
</dbReference>
<dbReference type="InterPro" id="IPR006665">
    <property type="entry name" value="OmpA-like"/>
</dbReference>